<evidence type="ECO:0000313" key="1">
    <source>
        <dbReference type="EMBL" id="GAI98129.1"/>
    </source>
</evidence>
<reference evidence="1" key="1">
    <citation type="journal article" date="2014" name="Front. Microbiol.">
        <title>High frequency of phylogenetically diverse reductive dehalogenase-homologous genes in deep subseafloor sedimentary metagenomes.</title>
        <authorList>
            <person name="Kawai M."/>
            <person name="Futagami T."/>
            <person name="Toyoda A."/>
            <person name="Takaki Y."/>
            <person name="Nishi S."/>
            <person name="Hori S."/>
            <person name="Arai W."/>
            <person name="Tsubouchi T."/>
            <person name="Morono Y."/>
            <person name="Uchiyama I."/>
            <person name="Ito T."/>
            <person name="Fujiyama A."/>
            <person name="Inagaki F."/>
            <person name="Takami H."/>
        </authorList>
    </citation>
    <scope>NUCLEOTIDE SEQUENCE</scope>
    <source>
        <strain evidence="1">Expedition CK06-06</strain>
    </source>
</reference>
<organism evidence="1">
    <name type="scientific">marine sediment metagenome</name>
    <dbReference type="NCBI Taxonomy" id="412755"/>
    <lineage>
        <taxon>unclassified sequences</taxon>
        <taxon>metagenomes</taxon>
        <taxon>ecological metagenomes</taxon>
    </lineage>
</organism>
<accession>X1V0I1</accession>
<dbReference type="EMBL" id="BARW01015721">
    <property type="protein sequence ID" value="GAI98129.1"/>
    <property type="molecule type" value="Genomic_DNA"/>
</dbReference>
<name>X1V0I1_9ZZZZ</name>
<dbReference type="AlphaFoldDB" id="X1V0I1"/>
<feature type="non-terminal residue" evidence="1">
    <location>
        <position position="1"/>
    </location>
</feature>
<comment type="caution">
    <text evidence="1">The sequence shown here is derived from an EMBL/GenBank/DDBJ whole genome shotgun (WGS) entry which is preliminary data.</text>
</comment>
<protein>
    <submittedName>
        <fullName evidence="1">Uncharacterized protein</fullName>
    </submittedName>
</protein>
<proteinExistence type="predicted"/>
<gene>
    <name evidence="1" type="ORF">S12H4_27527</name>
</gene>
<sequence length="145" mass="16357">ITLAEVYKGKISRKELKYDEARGAIPVSNVPQGERGIVTVLGRNDMATTQRMGIHWVVRDPDGVVVEDYYAWEMWPYCPPGDEHKFDGGRFDIDKPGTWTITIDLLMNEPDPVIVDSYDGALCTVEAAVPEPSFQRFGMTEYIKT</sequence>